<keyword evidence="5" id="KW-0598">Phosphotransferase system</keyword>
<proteinExistence type="predicted"/>
<evidence type="ECO:0000256" key="4">
    <source>
        <dbReference type="ARBA" id="ARBA00022679"/>
    </source>
</evidence>
<keyword evidence="4 8" id="KW-0808">Transferase</keyword>
<dbReference type="PROSITE" id="PS00371">
    <property type="entry name" value="PTS_EIIA_TYPE_1_HIS"/>
    <property type="match status" value="1"/>
</dbReference>
<dbReference type="PANTHER" id="PTHR45008">
    <property type="entry name" value="PTS SYSTEM GLUCOSE-SPECIFIC EIIA COMPONENT"/>
    <property type="match status" value="1"/>
</dbReference>
<dbReference type="SUPFAM" id="SSF51261">
    <property type="entry name" value="Duplicated hybrid motif"/>
    <property type="match status" value="1"/>
</dbReference>
<evidence type="ECO:0000256" key="2">
    <source>
        <dbReference type="ARBA" id="ARBA00022448"/>
    </source>
</evidence>
<feature type="domain" description="PTS EIIA type-1" evidence="7">
    <location>
        <begin position="30"/>
        <end position="134"/>
    </location>
</feature>
<comment type="subcellular location">
    <subcellularLocation>
        <location evidence="1">Cytoplasm</location>
    </subcellularLocation>
</comment>
<dbReference type="Pfam" id="PF00358">
    <property type="entry name" value="PTS_EIIA_1"/>
    <property type="match status" value="1"/>
</dbReference>
<evidence type="ECO:0000256" key="3">
    <source>
        <dbReference type="ARBA" id="ARBA00022597"/>
    </source>
</evidence>
<dbReference type="InterPro" id="IPR001127">
    <property type="entry name" value="PTS_EIIA_1_perm"/>
</dbReference>
<dbReference type="Gene3D" id="2.70.70.10">
    <property type="entry name" value="Glucose Permease (Domain IIA)"/>
    <property type="match status" value="1"/>
</dbReference>
<dbReference type="AlphaFoldDB" id="A0A377FXG4"/>
<protein>
    <submittedName>
        <fullName evidence="8">Glucose-specific phosphotransferase enzyme IIA component</fullName>
        <ecNumber evidence="8">2.7.1.-</ecNumber>
    </submittedName>
</protein>
<reference evidence="8 9" key="1">
    <citation type="submission" date="2018-06" db="EMBL/GenBank/DDBJ databases">
        <authorList>
            <consortium name="Pathogen Informatics"/>
            <person name="Doyle S."/>
        </authorList>
    </citation>
    <scope>NUCLEOTIDE SEQUENCE [LARGE SCALE GENOMIC DNA]</scope>
    <source>
        <strain evidence="8 9">NCTC13163</strain>
    </source>
</reference>
<evidence type="ECO:0000259" key="7">
    <source>
        <dbReference type="PROSITE" id="PS51093"/>
    </source>
</evidence>
<dbReference type="EMBL" id="UGGP01000001">
    <property type="protein sequence ID" value="STO09509.1"/>
    <property type="molecule type" value="Genomic_DNA"/>
</dbReference>
<accession>A0A377FXG4</accession>
<dbReference type="GO" id="GO:0005737">
    <property type="term" value="C:cytoplasm"/>
    <property type="evidence" value="ECO:0007669"/>
    <property type="project" value="UniProtKB-SubCell"/>
</dbReference>
<evidence type="ECO:0000256" key="1">
    <source>
        <dbReference type="ARBA" id="ARBA00004496"/>
    </source>
</evidence>
<evidence type="ECO:0000256" key="5">
    <source>
        <dbReference type="ARBA" id="ARBA00022683"/>
    </source>
</evidence>
<dbReference type="NCBIfam" id="TIGR00830">
    <property type="entry name" value="PTBA"/>
    <property type="match status" value="1"/>
</dbReference>
<dbReference type="FunFam" id="2.70.70.10:FF:000001">
    <property type="entry name" value="PTS system glucose-specific IIA component"/>
    <property type="match status" value="1"/>
</dbReference>
<keyword evidence="3" id="KW-0762">Sugar transport</keyword>
<evidence type="ECO:0000313" key="9">
    <source>
        <dbReference type="Proteomes" id="UP000254060"/>
    </source>
</evidence>
<keyword evidence="6" id="KW-0418">Kinase</keyword>
<keyword evidence="2" id="KW-0813">Transport</keyword>
<organism evidence="8 9">
    <name type="scientific">Exiguobacterium aurantiacum</name>
    <dbReference type="NCBI Taxonomy" id="33987"/>
    <lineage>
        <taxon>Bacteria</taxon>
        <taxon>Bacillati</taxon>
        <taxon>Bacillota</taxon>
        <taxon>Bacilli</taxon>
        <taxon>Bacillales</taxon>
        <taxon>Bacillales Family XII. Incertae Sedis</taxon>
        <taxon>Exiguobacterium</taxon>
    </lineage>
</organism>
<dbReference type="InterPro" id="IPR011055">
    <property type="entry name" value="Dup_hybrid_motif"/>
</dbReference>
<dbReference type="GO" id="GO:0009401">
    <property type="term" value="P:phosphoenolpyruvate-dependent sugar phosphotransferase system"/>
    <property type="evidence" value="ECO:0007669"/>
    <property type="project" value="UniProtKB-KW"/>
</dbReference>
<sequence>MLLNKWMKRHTLTLYAPMEGDIIPLEEVSDPVFSEKMMGDGIAIMPTDGTVVAPAKGTIVQVAPTKHAIGIRTEDGAEILIHVGLDTVELAGAPFKVHVIVGDHVDAGQPLLTANLEQIHQAGKDTVTPMIVTNGGELKEPYAFHTGGPALPGKTVVAQAEQ</sequence>
<dbReference type="Proteomes" id="UP000254060">
    <property type="component" value="Unassembled WGS sequence"/>
</dbReference>
<dbReference type="PANTHER" id="PTHR45008:SF1">
    <property type="entry name" value="PTS SYSTEM GLUCOSE-SPECIFIC EIIA COMPONENT"/>
    <property type="match status" value="1"/>
</dbReference>
<dbReference type="EC" id="2.7.1.-" evidence="8"/>
<evidence type="ECO:0000313" key="8">
    <source>
        <dbReference type="EMBL" id="STO09509.1"/>
    </source>
</evidence>
<name>A0A377FXG4_9BACL</name>
<gene>
    <name evidence="8" type="primary">crr_2</name>
    <name evidence="8" type="ORF">NCTC13163_02947</name>
</gene>
<evidence type="ECO:0000256" key="6">
    <source>
        <dbReference type="ARBA" id="ARBA00022777"/>
    </source>
</evidence>
<dbReference type="InterPro" id="IPR050890">
    <property type="entry name" value="PTS_EIIA_component"/>
</dbReference>
<dbReference type="PROSITE" id="PS51093">
    <property type="entry name" value="PTS_EIIA_TYPE_1"/>
    <property type="match status" value="1"/>
</dbReference>
<dbReference type="STRING" id="1397694.GCA_000702585_00369"/>
<dbReference type="GO" id="GO:0016301">
    <property type="term" value="F:kinase activity"/>
    <property type="evidence" value="ECO:0007669"/>
    <property type="project" value="UniProtKB-KW"/>
</dbReference>